<gene>
    <name evidence="1" type="ORF">SPELUC_LOCUS15823</name>
</gene>
<keyword evidence="2" id="KW-1185">Reference proteome</keyword>
<organism evidence="1 2">
    <name type="scientific">Cetraspora pellucida</name>
    <dbReference type="NCBI Taxonomy" id="1433469"/>
    <lineage>
        <taxon>Eukaryota</taxon>
        <taxon>Fungi</taxon>
        <taxon>Fungi incertae sedis</taxon>
        <taxon>Mucoromycota</taxon>
        <taxon>Glomeromycotina</taxon>
        <taxon>Glomeromycetes</taxon>
        <taxon>Diversisporales</taxon>
        <taxon>Gigasporaceae</taxon>
        <taxon>Cetraspora</taxon>
    </lineage>
</organism>
<reference evidence="1" key="1">
    <citation type="submission" date="2021-06" db="EMBL/GenBank/DDBJ databases">
        <authorList>
            <person name="Kallberg Y."/>
            <person name="Tangrot J."/>
            <person name="Rosling A."/>
        </authorList>
    </citation>
    <scope>NUCLEOTIDE SEQUENCE</scope>
    <source>
        <strain evidence="1">28 12/20/2015</strain>
    </source>
</reference>
<dbReference type="Proteomes" id="UP000789366">
    <property type="component" value="Unassembled WGS sequence"/>
</dbReference>
<sequence length="42" mass="4421">MATCLKTINSTDGITGANACDAEFRKFSAPWIIGYVLGAILS</sequence>
<evidence type="ECO:0000313" key="2">
    <source>
        <dbReference type="Proteomes" id="UP000789366"/>
    </source>
</evidence>
<proteinExistence type="predicted"/>
<feature type="non-terminal residue" evidence="1">
    <location>
        <position position="42"/>
    </location>
</feature>
<evidence type="ECO:0000313" key="1">
    <source>
        <dbReference type="EMBL" id="CAG8771714.1"/>
    </source>
</evidence>
<dbReference type="EMBL" id="CAJVPW010054465">
    <property type="protein sequence ID" value="CAG8771714.1"/>
    <property type="molecule type" value="Genomic_DNA"/>
</dbReference>
<protein>
    <submittedName>
        <fullName evidence="1">16071_t:CDS:1</fullName>
    </submittedName>
</protein>
<name>A0ACA9R0T7_9GLOM</name>
<accession>A0ACA9R0T7</accession>
<comment type="caution">
    <text evidence="1">The sequence shown here is derived from an EMBL/GenBank/DDBJ whole genome shotgun (WGS) entry which is preliminary data.</text>
</comment>